<dbReference type="GeneID" id="15805081"/>
<comment type="caution">
    <text evidence="2">The sequence shown here is derived from an EMBL/GenBank/DDBJ whole genome shotgun (WGS) entry which is preliminary data.</text>
</comment>
<proteinExistence type="predicted"/>
<sequence length="1141" mass="127757">MSQKGIDIKYKCPSNQTSSTGTCKDDQSIQADKGNLEGAPYYGYVTHSSTGKRIGTLTYGGRSLEIEDGKRTAFSTKYHNLEKVTTYYYTKNDNSSDNINVPLILRIFNRGGPYYLYLNLGGDHTKWKRVPLSDNFKIPTDNTTNKELTNILESQTCILYKLHKIDICNDGNSDINPYTCPVCDKATVWSNAERHVNSIDCYKIFCHVLLDDGNKIIHPVTYENELIVYRNNATNKWKPLSVSKSDCDYLSVYYWEGDSKRNNPLLIEVKFSGKSTWYENKSAGGNNKIWNKVQDQYKGVLATENGLKTKLDYLNCTLNNAVRINLGLDSGCHDSRDSNHKSRIKTRHNGTVDKALLLSAYEYTSSEHGGGPFSVAESFVQDARQIFGNTKFFKGIAKVIVYASSCDATNPFLLCIESNCNEYKWYWKTKLGNNWELYPQFSKQSPKDVKSQIGGIFNSVKDPLGVKPCPTKTPPSTGLKLDIKRQPTGDELESIYYDSSSDDIPILVTKDTNNLPKGFFRVTHQTTSDIGHFTVSNTLKDGDGIRRSKRSVDCVSVYFGSSKPDLPILLEVKDETNETKYYSRTEVTGTSQGNWAQQNDYDKLTSNELNDMLDDQNGKRNSTIPIDLKTPEVLEPFYKAIKVKTTTTPHLEKRRYVTPLLPGPELPQGARKDYEVKSYLIESGQGAKISRVVYGSNETTGIEPPKDKVSQLRIYQWKNDSSLPDKVPLLVEFISSGKSEWFENLDKKSLAWQGADSKDSQKFYKSTSPPQYPYQFDPSFTNELDKVSCHIHHTVSINISKNSGMLYCHDMCKSRRIKVDKEKGGIFYGYTGYEHTSAIKGQDNFTLTSIVYNKKKQNVNNNVEFPLKDVKQVTVYFPVCNPMVPVMIYINYDVTKNNSHGKSMWLKNEDKEGNWDNVSSTIPGDDKENLIKEAIQKILDGVKSNLNLCPGSPKESKSHSQPHSDGGPAGELGTYPEISNEEDVNEQEEKEEEEEDEDKASSEDDDSTQAETLKPKSLLPAKSQSVGKVGARGDTGKELFKAIGETVRFGSTIADLTLGLVKDVFASRSPDQTTAKALAQSSDSTLGDGLARSGEAPEEKSPDIKTISIITSSVLGASGSLTGFGWWIYKRSKGDPWVRQI</sequence>
<organism evidence="2 3">
    <name type="scientific">Theileria equi strain WA</name>
    <dbReference type="NCBI Taxonomy" id="1537102"/>
    <lineage>
        <taxon>Eukaryota</taxon>
        <taxon>Sar</taxon>
        <taxon>Alveolata</taxon>
        <taxon>Apicomplexa</taxon>
        <taxon>Aconoidasida</taxon>
        <taxon>Piroplasmida</taxon>
        <taxon>Theileriidae</taxon>
        <taxon>Theileria</taxon>
    </lineage>
</organism>
<gene>
    <name evidence="2" type="ORF">BEWA_046110</name>
</gene>
<dbReference type="eggNOG" id="ENOG502RSZ3">
    <property type="taxonomic scope" value="Eukaryota"/>
</dbReference>
<keyword evidence="3" id="KW-1185">Reference proteome</keyword>
<feature type="region of interest" description="Disordered" evidence="1">
    <location>
        <begin position="1077"/>
        <end position="1103"/>
    </location>
</feature>
<accession>L1L9P3</accession>
<dbReference type="Proteomes" id="UP000031512">
    <property type="component" value="Unassembled WGS sequence"/>
</dbReference>
<name>L1L9P3_THEEQ</name>
<dbReference type="KEGG" id="beq:BEWA_046110"/>
<evidence type="ECO:0000313" key="2">
    <source>
        <dbReference type="EMBL" id="EKX72147.1"/>
    </source>
</evidence>
<reference evidence="2 3" key="1">
    <citation type="journal article" date="2012" name="BMC Genomics">
        <title>Comparative genomic analysis and phylogenetic position of Theileria equi.</title>
        <authorList>
            <person name="Kappmeyer L.S."/>
            <person name="Thiagarajan M."/>
            <person name="Herndon D.R."/>
            <person name="Ramsay J.D."/>
            <person name="Caler E."/>
            <person name="Djikeng A."/>
            <person name="Gillespie J.J."/>
            <person name="Lau A.O."/>
            <person name="Roalson E.H."/>
            <person name="Silva J.C."/>
            <person name="Silva M.G."/>
            <person name="Suarez C.E."/>
            <person name="Ueti M.W."/>
            <person name="Nene V.M."/>
            <person name="Mealey R.H."/>
            <person name="Knowles D.P."/>
            <person name="Brayton K.A."/>
        </authorList>
    </citation>
    <scope>NUCLEOTIDE SEQUENCE [LARGE SCALE GENOMIC DNA]</scope>
    <source>
        <strain evidence="2 3">WA</strain>
    </source>
</reference>
<dbReference type="VEuPathDB" id="PiroplasmaDB:BEWA_046110"/>
<dbReference type="RefSeq" id="XP_004831599.1">
    <property type="nucleotide sequence ID" value="XM_004831542.1"/>
</dbReference>
<protein>
    <submittedName>
        <fullName evidence="2">Uncharacterized protein</fullName>
    </submittedName>
</protein>
<feature type="region of interest" description="Disordered" evidence="1">
    <location>
        <begin position="946"/>
        <end position="1031"/>
    </location>
</feature>
<evidence type="ECO:0000313" key="3">
    <source>
        <dbReference type="Proteomes" id="UP000031512"/>
    </source>
</evidence>
<evidence type="ECO:0000256" key="1">
    <source>
        <dbReference type="SAM" id="MobiDB-lite"/>
    </source>
</evidence>
<dbReference type="STRING" id="1537102.L1L9P3"/>
<dbReference type="EMBL" id="ACOU01000007">
    <property type="protein sequence ID" value="EKX72147.1"/>
    <property type="molecule type" value="Genomic_DNA"/>
</dbReference>
<feature type="compositionally biased region" description="Acidic residues" evidence="1">
    <location>
        <begin position="979"/>
        <end position="1008"/>
    </location>
</feature>
<dbReference type="AlphaFoldDB" id="L1L9P3"/>